<evidence type="ECO:0000313" key="3">
    <source>
        <dbReference type="EMBL" id="OGC22530.1"/>
    </source>
</evidence>
<evidence type="ECO:0000313" key="4">
    <source>
        <dbReference type="Proteomes" id="UP000178417"/>
    </source>
</evidence>
<evidence type="ECO:0000259" key="2">
    <source>
        <dbReference type="Pfam" id="PF02272"/>
    </source>
</evidence>
<feature type="domain" description="DHHA1" evidence="2">
    <location>
        <begin position="226"/>
        <end position="315"/>
    </location>
</feature>
<comment type="caution">
    <text evidence="3">The sequence shown here is derived from an EMBL/GenBank/DDBJ whole genome shotgun (WGS) entry which is preliminary data.</text>
</comment>
<feature type="domain" description="DDH" evidence="1">
    <location>
        <begin position="19"/>
        <end position="153"/>
    </location>
</feature>
<dbReference type="PANTHER" id="PTHR47618">
    <property type="entry name" value="BIFUNCTIONAL OLIGORIBONUCLEASE AND PAP PHOSPHATASE NRNA"/>
    <property type="match status" value="1"/>
</dbReference>
<accession>A0A1F4SQ45</accession>
<dbReference type="AlphaFoldDB" id="A0A1F4SQ45"/>
<dbReference type="Proteomes" id="UP000178417">
    <property type="component" value="Unassembled WGS sequence"/>
</dbReference>
<sequence>MKKVFQAMKKLISEAKTSVIVCHVDPDGDTLGSMLAMRIILSNMGVNVLMYSPDGVPPSYLFMPGSEKIMTHAPKKEFDLMVTVDASGIDRIGKSKIMARKILNIDHHPDNTNFGDVNCVEQLSSTAEIVYKIAKEFSVKMTPQLAIPLYVGIMTDTGSFRFQNTKPTTFLVAKELVKKGANPSYIADNIYNTKTIEAVKVCNAAFSLMKHTEDRKIVWTYITREMIVDSGAKAEDLTGIIDHLRSIKGIEVALLFREDKNGRIKVNFRSKGKINVSEIAHECGGGGHVLAAGCELDMSIEEAQEKVLELVKKELNGRDNISK</sequence>
<dbReference type="SUPFAM" id="SSF64182">
    <property type="entry name" value="DHH phosphoesterases"/>
    <property type="match status" value="1"/>
</dbReference>
<dbReference type="InterPro" id="IPR003156">
    <property type="entry name" value="DHHA1_dom"/>
</dbReference>
<dbReference type="InterPro" id="IPR001667">
    <property type="entry name" value="DDH_dom"/>
</dbReference>
<dbReference type="Gene3D" id="3.90.1640.10">
    <property type="entry name" value="inorganic pyrophosphatase (n-terminal core)"/>
    <property type="match status" value="1"/>
</dbReference>
<protein>
    <recommendedName>
        <fullName evidence="5">DDH domain-containing protein</fullName>
    </recommendedName>
</protein>
<proteinExistence type="predicted"/>
<name>A0A1F4SQ45_UNCSA</name>
<organism evidence="3 4">
    <name type="scientific">candidate division WOR-1 bacterium RIFOXYB2_FULL_37_13</name>
    <dbReference type="NCBI Taxonomy" id="1802579"/>
    <lineage>
        <taxon>Bacteria</taxon>
        <taxon>Bacillati</taxon>
        <taxon>Saganbacteria</taxon>
    </lineage>
</organism>
<dbReference type="Gene3D" id="3.10.310.30">
    <property type="match status" value="1"/>
</dbReference>
<evidence type="ECO:0000259" key="1">
    <source>
        <dbReference type="Pfam" id="PF01368"/>
    </source>
</evidence>
<dbReference type="Pfam" id="PF01368">
    <property type="entry name" value="DHH"/>
    <property type="match status" value="1"/>
</dbReference>
<dbReference type="EMBL" id="MEUB01000027">
    <property type="protein sequence ID" value="OGC22530.1"/>
    <property type="molecule type" value="Genomic_DNA"/>
</dbReference>
<dbReference type="Pfam" id="PF02272">
    <property type="entry name" value="DHHA1"/>
    <property type="match status" value="1"/>
</dbReference>
<dbReference type="PANTHER" id="PTHR47618:SF1">
    <property type="entry name" value="BIFUNCTIONAL OLIGORIBONUCLEASE AND PAP PHOSPHATASE NRNA"/>
    <property type="match status" value="1"/>
</dbReference>
<reference evidence="3 4" key="1">
    <citation type="journal article" date="2016" name="Nat. Commun.">
        <title>Thousands of microbial genomes shed light on interconnected biogeochemical processes in an aquifer system.</title>
        <authorList>
            <person name="Anantharaman K."/>
            <person name="Brown C.T."/>
            <person name="Hug L.A."/>
            <person name="Sharon I."/>
            <person name="Castelle C.J."/>
            <person name="Probst A.J."/>
            <person name="Thomas B.C."/>
            <person name="Singh A."/>
            <person name="Wilkins M.J."/>
            <person name="Karaoz U."/>
            <person name="Brodie E.L."/>
            <person name="Williams K.H."/>
            <person name="Hubbard S.S."/>
            <person name="Banfield J.F."/>
        </authorList>
    </citation>
    <scope>NUCLEOTIDE SEQUENCE [LARGE SCALE GENOMIC DNA]</scope>
</reference>
<evidence type="ECO:0008006" key="5">
    <source>
        <dbReference type="Google" id="ProtNLM"/>
    </source>
</evidence>
<dbReference type="InterPro" id="IPR038763">
    <property type="entry name" value="DHH_sf"/>
</dbReference>
<dbReference type="InterPro" id="IPR051319">
    <property type="entry name" value="Oligoribo/pAp-PDE_c-di-AMP_PDE"/>
</dbReference>
<gene>
    <name evidence="3" type="ORF">A2310_07160</name>
</gene>
<dbReference type="GO" id="GO:0003676">
    <property type="term" value="F:nucleic acid binding"/>
    <property type="evidence" value="ECO:0007669"/>
    <property type="project" value="InterPro"/>
</dbReference>
<dbReference type="STRING" id="1802579.A2310_07160"/>